<dbReference type="GO" id="GO:0016301">
    <property type="term" value="F:kinase activity"/>
    <property type="evidence" value="ECO:0007669"/>
    <property type="project" value="UniProtKB-KW"/>
</dbReference>
<feature type="domain" description="Signal transduction histidine kinase internal region" evidence="4">
    <location>
        <begin position="172"/>
        <end position="249"/>
    </location>
</feature>
<keyword evidence="5" id="KW-0808">Transferase</keyword>
<protein>
    <submittedName>
        <fullName evidence="5">Histidine kinase</fullName>
    </submittedName>
</protein>
<sequence length="375" mass="41842">MTRRRQRWFGAGAACLFLLALWFAPLLFTSPTFTSEAQRRAAMIRSIVWTIQTPLTVACLSLHYEWAARQGARTAKTVITSLALASAIGFFWAALINFIVDPELPAGMARYDLPRTVMSGIFTGFLHSGVWVFGFVYIFAAEDARVRALEREAHKSEAARFALEAEKLRATAELARLRSQLEPHFLLNTLNAISGLVTRRPKEARRLIGCLGDLLADSLRDADGMQTLDQEMQWLHRYAEILESRHADALRFHWVVSEATREVLIPRLLLQPLVENAVHHGALRRSGGGEVTVRVELERRAGVDDVVCTIEDNGPGLSTNPTRPGAFGIHSVRRRLALEYRDANLHLESTGQGTRAVVRFPRDAMHKAPDMGVTA</sequence>
<dbReference type="InterPro" id="IPR036890">
    <property type="entry name" value="HATPase_C_sf"/>
</dbReference>
<evidence type="ECO:0000313" key="5">
    <source>
        <dbReference type="EMBL" id="WXA89924.1"/>
    </source>
</evidence>
<dbReference type="InterPro" id="IPR010559">
    <property type="entry name" value="Sig_transdc_His_kin_internal"/>
</dbReference>
<dbReference type="InterPro" id="IPR050640">
    <property type="entry name" value="Bact_2-comp_sensor_kinase"/>
</dbReference>
<dbReference type="RefSeq" id="WP_394840537.1">
    <property type="nucleotide sequence ID" value="NZ_CP089982.1"/>
</dbReference>
<dbReference type="SUPFAM" id="SSF55874">
    <property type="entry name" value="ATPase domain of HSP90 chaperone/DNA topoisomerase II/histidine kinase"/>
    <property type="match status" value="1"/>
</dbReference>
<evidence type="ECO:0000259" key="3">
    <source>
        <dbReference type="Pfam" id="PF02518"/>
    </source>
</evidence>
<evidence type="ECO:0000256" key="2">
    <source>
        <dbReference type="SAM" id="Phobius"/>
    </source>
</evidence>
<dbReference type="EMBL" id="CP089982">
    <property type="protein sequence ID" value="WXA89924.1"/>
    <property type="molecule type" value="Genomic_DNA"/>
</dbReference>
<keyword evidence="2" id="KW-1133">Transmembrane helix</keyword>
<organism evidence="5 6">
    <name type="scientific">Pendulispora brunnea</name>
    <dbReference type="NCBI Taxonomy" id="2905690"/>
    <lineage>
        <taxon>Bacteria</taxon>
        <taxon>Pseudomonadati</taxon>
        <taxon>Myxococcota</taxon>
        <taxon>Myxococcia</taxon>
        <taxon>Myxococcales</taxon>
        <taxon>Sorangiineae</taxon>
        <taxon>Pendulisporaceae</taxon>
        <taxon>Pendulispora</taxon>
    </lineage>
</organism>
<dbReference type="Pfam" id="PF06580">
    <property type="entry name" value="His_kinase"/>
    <property type="match status" value="1"/>
</dbReference>
<evidence type="ECO:0000256" key="1">
    <source>
        <dbReference type="SAM" id="Coils"/>
    </source>
</evidence>
<feature type="transmembrane region" description="Helical" evidence="2">
    <location>
        <begin position="120"/>
        <end position="141"/>
    </location>
</feature>
<gene>
    <name evidence="5" type="ORF">LZC95_25895</name>
</gene>
<keyword evidence="6" id="KW-1185">Reference proteome</keyword>
<keyword evidence="5" id="KW-0418">Kinase</keyword>
<dbReference type="PANTHER" id="PTHR34220:SF7">
    <property type="entry name" value="SENSOR HISTIDINE KINASE YPDA"/>
    <property type="match status" value="1"/>
</dbReference>
<accession>A0ABZ2JTW8</accession>
<keyword evidence="2" id="KW-0472">Membrane</keyword>
<dbReference type="InterPro" id="IPR003594">
    <property type="entry name" value="HATPase_dom"/>
</dbReference>
<feature type="transmembrane region" description="Helical" evidence="2">
    <location>
        <begin position="47"/>
        <end position="66"/>
    </location>
</feature>
<feature type="domain" description="Histidine kinase/HSP90-like ATPase" evidence="3">
    <location>
        <begin position="267"/>
        <end position="362"/>
    </location>
</feature>
<proteinExistence type="predicted"/>
<dbReference type="Pfam" id="PF02518">
    <property type="entry name" value="HATPase_c"/>
    <property type="match status" value="1"/>
</dbReference>
<keyword evidence="1" id="KW-0175">Coiled coil</keyword>
<evidence type="ECO:0000259" key="4">
    <source>
        <dbReference type="Pfam" id="PF06580"/>
    </source>
</evidence>
<name>A0ABZ2JTW8_9BACT</name>
<reference evidence="5 6" key="1">
    <citation type="submission" date="2021-12" db="EMBL/GenBank/DDBJ databases">
        <title>Discovery of the Pendulisporaceae a myxobacterial family with distinct sporulation behavior and unique specialized metabolism.</title>
        <authorList>
            <person name="Garcia R."/>
            <person name="Popoff A."/>
            <person name="Bader C.D."/>
            <person name="Loehr J."/>
            <person name="Walesch S."/>
            <person name="Walt C."/>
            <person name="Boldt J."/>
            <person name="Bunk B."/>
            <person name="Haeckl F.J.F.P.J."/>
            <person name="Gunesch A.P."/>
            <person name="Birkelbach J."/>
            <person name="Nuebel U."/>
            <person name="Pietschmann T."/>
            <person name="Bach T."/>
            <person name="Mueller R."/>
        </authorList>
    </citation>
    <scope>NUCLEOTIDE SEQUENCE [LARGE SCALE GENOMIC DNA]</scope>
    <source>
        <strain evidence="5 6">MSr12523</strain>
    </source>
</reference>
<feature type="transmembrane region" description="Helical" evidence="2">
    <location>
        <begin position="78"/>
        <end position="100"/>
    </location>
</feature>
<dbReference type="Gene3D" id="3.30.565.10">
    <property type="entry name" value="Histidine kinase-like ATPase, C-terminal domain"/>
    <property type="match status" value="1"/>
</dbReference>
<dbReference type="PANTHER" id="PTHR34220">
    <property type="entry name" value="SENSOR HISTIDINE KINASE YPDA"/>
    <property type="match status" value="1"/>
</dbReference>
<keyword evidence="2" id="KW-0812">Transmembrane</keyword>
<evidence type="ECO:0000313" key="6">
    <source>
        <dbReference type="Proteomes" id="UP001379533"/>
    </source>
</evidence>
<dbReference type="Proteomes" id="UP001379533">
    <property type="component" value="Chromosome"/>
</dbReference>
<feature type="coiled-coil region" evidence="1">
    <location>
        <begin position="146"/>
        <end position="180"/>
    </location>
</feature>